<keyword evidence="3" id="KW-1185">Reference proteome</keyword>
<reference evidence="3" key="1">
    <citation type="submission" date="2016-09" db="EMBL/GenBank/DDBJ databases">
        <authorList>
            <person name="Varghese N."/>
            <person name="Submissions S."/>
        </authorList>
    </citation>
    <scope>NUCLEOTIDE SEQUENCE [LARGE SCALE GENOMIC DNA]</scope>
    <source>
        <strain evidence="3">ANC 3699</strain>
    </source>
</reference>
<name>A0A1G6N9L9_9GAMM</name>
<dbReference type="CDD" id="cd04301">
    <property type="entry name" value="NAT_SF"/>
    <property type="match status" value="1"/>
</dbReference>
<dbReference type="PROSITE" id="PS51186">
    <property type="entry name" value="GNAT"/>
    <property type="match status" value="1"/>
</dbReference>
<protein>
    <submittedName>
        <fullName evidence="2">Protein N-acetyltransferase, RimJ/RimL family</fullName>
    </submittedName>
</protein>
<dbReference type="PANTHER" id="PTHR43441">
    <property type="entry name" value="RIBOSOMAL-PROTEIN-SERINE ACETYLTRANSFERASE"/>
    <property type="match status" value="1"/>
</dbReference>
<evidence type="ECO:0000313" key="2">
    <source>
        <dbReference type="EMBL" id="SDC64538.1"/>
    </source>
</evidence>
<dbReference type="RefSeq" id="WP_092621014.1">
    <property type="nucleotide sequence ID" value="NZ_FMYK01000009.1"/>
</dbReference>
<feature type="domain" description="N-acetyltransferase" evidence="1">
    <location>
        <begin position="42"/>
        <end position="198"/>
    </location>
</feature>
<evidence type="ECO:0000259" key="1">
    <source>
        <dbReference type="PROSITE" id="PS51186"/>
    </source>
</evidence>
<dbReference type="InterPro" id="IPR051908">
    <property type="entry name" value="Ribosomal_N-acetyltransferase"/>
</dbReference>
<dbReference type="Proteomes" id="UP000242317">
    <property type="component" value="Unassembled WGS sequence"/>
</dbReference>
<dbReference type="InterPro" id="IPR016181">
    <property type="entry name" value="Acyl_CoA_acyltransferase"/>
</dbReference>
<dbReference type="SUPFAM" id="SSF55729">
    <property type="entry name" value="Acyl-CoA N-acyltransferases (Nat)"/>
    <property type="match status" value="1"/>
</dbReference>
<dbReference type="GO" id="GO:1990189">
    <property type="term" value="F:protein N-terminal-serine acetyltransferase activity"/>
    <property type="evidence" value="ECO:0007669"/>
    <property type="project" value="TreeGrafter"/>
</dbReference>
<dbReference type="Pfam" id="PF00583">
    <property type="entry name" value="Acetyltransf_1"/>
    <property type="match status" value="1"/>
</dbReference>
<organism evidence="2 3">
    <name type="scientific">Acinetobacter marinus</name>
    <dbReference type="NCBI Taxonomy" id="281375"/>
    <lineage>
        <taxon>Bacteria</taxon>
        <taxon>Pseudomonadati</taxon>
        <taxon>Pseudomonadota</taxon>
        <taxon>Gammaproteobacteria</taxon>
        <taxon>Moraxellales</taxon>
        <taxon>Moraxellaceae</taxon>
        <taxon>Acinetobacter</taxon>
    </lineage>
</organism>
<dbReference type="PANTHER" id="PTHR43441:SF2">
    <property type="entry name" value="FAMILY ACETYLTRANSFERASE, PUTATIVE (AFU_ORTHOLOGUE AFUA_7G00850)-RELATED"/>
    <property type="match status" value="1"/>
</dbReference>
<dbReference type="InterPro" id="IPR000182">
    <property type="entry name" value="GNAT_dom"/>
</dbReference>
<dbReference type="OrthoDB" id="5295305at2"/>
<proteinExistence type="predicted"/>
<accession>A0A1G6N9L9</accession>
<keyword evidence="2" id="KW-0808">Transferase</keyword>
<dbReference type="EMBL" id="FMYK01000009">
    <property type="protein sequence ID" value="SDC64538.1"/>
    <property type="molecule type" value="Genomic_DNA"/>
</dbReference>
<sequence>MKNYQKNRVNEYQQPIGELVDTIHFQMIDEKVLNGQSQLRLIPFQRLDDVGNRIAQLFQVIEREPDERCWTYLPYEKPIDVEQLIERLSQNFGFENCIHYLIEVDGRLLGYIALMNARMTVGVIEIGNVYFSHELRRQKVSTEVIYLLLNTSFQSGFRRVEWKCDDLNQPSKNAALRFGFSYEGLFRQDRIYKGRNRNTAWFSMLDDEWLLIQKGYEAWLDEQNFDTNGLQKNKINDLIQKYLDSNMA</sequence>
<evidence type="ECO:0000313" key="3">
    <source>
        <dbReference type="Proteomes" id="UP000242317"/>
    </source>
</evidence>
<dbReference type="Gene3D" id="3.40.630.30">
    <property type="match status" value="1"/>
</dbReference>
<dbReference type="GO" id="GO:0008999">
    <property type="term" value="F:protein-N-terminal-alanine acetyltransferase activity"/>
    <property type="evidence" value="ECO:0007669"/>
    <property type="project" value="TreeGrafter"/>
</dbReference>
<dbReference type="AlphaFoldDB" id="A0A1G6N9L9"/>
<gene>
    <name evidence="2" type="ORF">SAMN05421749_10941</name>
</gene>